<dbReference type="InterPro" id="IPR029016">
    <property type="entry name" value="GAF-like_dom_sf"/>
</dbReference>
<comment type="caution">
    <text evidence="2">The sequence shown here is derived from an EMBL/GenBank/DDBJ whole genome shotgun (WGS) entry which is preliminary data.</text>
</comment>
<dbReference type="SMART" id="SM00065">
    <property type="entry name" value="GAF"/>
    <property type="match status" value="1"/>
</dbReference>
<dbReference type="Pfam" id="PF01590">
    <property type="entry name" value="GAF"/>
    <property type="match status" value="1"/>
</dbReference>
<organism evidence="2 3">
    <name type="scientific">Candidatus Geothrix odensensis</name>
    <dbReference type="NCBI Taxonomy" id="2954440"/>
    <lineage>
        <taxon>Bacteria</taxon>
        <taxon>Pseudomonadati</taxon>
        <taxon>Acidobacteriota</taxon>
        <taxon>Holophagae</taxon>
        <taxon>Holophagales</taxon>
        <taxon>Holophagaceae</taxon>
        <taxon>Geothrix</taxon>
    </lineage>
</organism>
<dbReference type="EMBL" id="JADKCH010000001">
    <property type="protein sequence ID" value="MBK8571384.1"/>
    <property type="molecule type" value="Genomic_DNA"/>
</dbReference>
<dbReference type="AlphaFoldDB" id="A0A936K574"/>
<dbReference type="Proteomes" id="UP000709959">
    <property type="component" value="Unassembled WGS sequence"/>
</dbReference>
<dbReference type="SUPFAM" id="SSF55781">
    <property type="entry name" value="GAF domain-like"/>
    <property type="match status" value="1"/>
</dbReference>
<evidence type="ECO:0000313" key="3">
    <source>
        <dbReference type="Proteomes" id="UP000709959"/>
    </source>
</evidence>
<evidence type="ECO:0000313" key="2">
    <source>
        <dbReference type="EMBL" id="MBK8571384.1"/>
    </source>
</evidence>
<protein>
    <submittedName>
        <fullName evidence="2">GAF domain-containing protein</fullName>
    </submittedName>
</protein>
<dbReference type="Gene3D" id="3.30.450.40">
    <property type="match status" value="1"/>
</dbReference>
<accession>A0A936K574</accession>
<name>A0A936K574_9BACT</name>
<reference evidence="2 3" key="1">
    <citation type="submission" date="2020-10" db="EMBL/GenBank/DDBJ databases">
        <title>Connecting structure to function with the recovery of over 1000 high-quality activated sludge metagenome-assembled genomes encoding full-length rRNA genes using long-read sequencing.</title>
        <authorList>
            <person name="Singleton C.M."/>
            <person name="Petriglieri F."/>
            <person name="Kristensen J.M."/>
            <person name="Kirkegaard R.H."/>
            <person name="Michaelsen T.Y."/>
            <person name="Andersen M.H."/>
            <person name="Karst S.M."/>
            <person name="Dueholm M.S."/>
            <person name="Nielsen P.H."/>
            <person name="Albertsen M."/>
        </authorList>
    </citation>
    <scope>NUCLEOTIDE SEQUENCE [LARGE SCALE GENOMIC DNA]</scope>
    <source>
        <strain evidence="2">OdNE_18-Q3-R46-58_MAXAC.008</strain>
    </source>
</reference>
<proteinExistence type="predicted"/>
<sequence>MPSQTQPDSDPIFDLFEEAESVDVEALSQEVQHLREKENFLHRLLMAMTLLSRHRSIVSGDLRSALRDITRMAALSVQVQRASVWFLDDTRTNLACACIFDGLEGLHSEGARLSAANYPTYFAEIERGRVVAADDARHDPRTREFTEGYLIPLSITSMLDVPIKHGDKLAGVVCLEHTGSARTWLPEEKQFAAFASSLVSLAMEASDRIGQLEKGRAQ</sequence>
<feature type="domain" description="GAF" evidence="1">
    <location>
        <begin position="61"/>
        <end position="213"/>
    </location>
</feature>
<evidence type="ECO:0000259" key="1">
    <source>
        <dbReference type="SMART" id="SM00065"/>
    </source>
</evidence>
<dbReference type="InterPro" id="IPR003018">
    <property type="entry name" value="GAF"/>
</dbReference>
<gene>
    <name evidence="2" type="ORF">IPN91_01845</name>
</gene>